<comment type="caution">
    <text evidence="1">The sequence shown here is derived from an EMBL/GenBank/DDBJ whole genome shotgun (WGS) entry which is preliminary data.</text>
</comment>
<evidence type="ECO:0000313" key="2">
    <source>
        <dbReference type="Proteomes" id="UP000653275"/>
    </source>
</evidence>
<dbReference type="EMBL" id="JAENMS010000018">
    <property type="protein sequence ID" value="MBL5937030.1"/>
    <property type="molecule type" value="Genomic_DNA"/>
</dbReference>
<sequence>MISKSYNCYTRLYKRKLENEFGKDFVASLDVSECLYPLVYACLKHRRIPCMKRKVFVAKNIEESFLVNPKWKLLKKLIELGEDINNYISKKSRVWSDSDYLLYSCGVYHIHLRSSIKGGVGDDLIYAVVKNDSFFVIHYGNHHDIFKPGDLIRLCEKEWPGMHFSIQIDEQNSSVGLDDEFFKRNACDPRLGFNLFRPASFIDEATGEKKFISNHQNTAMINFESEGRKWSLPFKCVMAFDYEQELMYKSFDRLHYNFGVYPDSLELDRENRVYIFKVPTLNGYGDYKLIKLDAPRQLTISFPSDDAEINWQL</sequence>
<evidence type="ECO:0000313" key="1">
    <source>
        <dbReference type="EMBL" id="MBL5937030.1"/>
    </source>
</evidence>
<protein>
    <submittedName>
        <fullName evidence="1">Uncharacterized protein</fullName>
    </submittedName>
</protein>
<accession>A0AAP2AH18</accession>
<organism evidence="1 2">
    <name type="scientific">Lelliottia amnigena</name>
    <name type="common">Enterobacter amnigenus</name>
    <dbReference type="NCBI Taxonomy" id="61646"/>
    <lineage>
        <taxon>Bacteria</taxon>
        <taxon>Pseudomonadati</taxon>
        <taxon>Pseudomonadota</taxon>
        <taxon>Gammaproteobacteria</taxon>
        <taxon>Enterobacterales</taxon>
        <taxon>Enterobacteriaceae</taxon>
        <taxon>Lelliottia</taxon>
    </lineage>
</organism>
<gene>
    <name evidence="1" type="ORF">I7V27_21665</name>
</gene>
<name>A0AAP2AH18_LELAM</name>
<reference evidence="1" key="1">
    <citation type="submission" date="2020-12" db="EMBL/GenBank/DDBJ databases">
        <title>Draft genome sequence of Enterobacter spp., Lelliottia spp. and Serratia spp. isolated from drinking water reservoirs and lakes.</title>
        <authorList>
            <person name="Reitter C."/>
            <person name="Neuhaus K."/>
            <person name="Huegler M."/>
        </authorList>
    </citation>
    <scope>NUCLEOTIDE SEQUENCE</scope>
    <source>
        <strain evidence="1">TZW15</strain>
    </source>
</reference>
<dbReference type="AlphaFoldDB" id="A0AAP2AH18"/>
<dbReference type="Proteomes" id="UP000653275">
    <property type="component" value="Unassembled WGS sequence"/>
</dbReference>
<dbReference type="RefSeq" id="WP_202666508.1">
    <property type="nucleotide sequence ID" value="NZ_JAENMR010000013.1"/>
</dbReference>
<proteinExistence type="predicted"/>